<dbReference type="PANTHER" id="PTHR37953">
    <property type="entry name" value="UPF0127 PROTEIN MJ1496"/>
    <property type="match status" value="1"/>
</dbReference>
<sequence>MRYILSALALTVVFLSTGGAGYAECRADTVYLRGDWGQARFSVDVADTFETQSRGLMFVEDMPLSKGMLFVYDRPKSLSFWMRNTLIPLDMVFVDPFGVVKHVHSNAIPHDLTPIHGGDGLVAVLEINGGLAKQLGITVGSEMRHPSFVKSLAAWPC</sequence>
<evidence type="ECO:0000313" key="3">
    <source>
        <dbReference type="Proteomes" id="UP000244880"/>
    </source>
</evidence>
<protein>
    <recommendedName>
        <fullName evidence="4">DUF192 domain-containing protein</fullName>
    </recommendedName>
</protein>
<keyword evidence="3" id="KW-1185">Reference proteome</keyword>
<dbReference type="Proteomes" id="UP000244880">
    <property type="component" value="Unassembled WGS sequence"/>
</dbReference>
<dbReference type="Gene3D" id="2.60.120.1140">
    <property type="entry name" value="Protein of unknown function DUF192"/>
    <property type="match status" value="1"/>
</dbReference>
<dbReference type="AlphaFoldDB" id="A0A2R8BDR0"/>
<dbReference type="InterPro" id="IPR003795">
    <property type="entry name" value="DUF192"/>
</dbReference>
<reference evidence="2 3" key="1">
    <citation type="submission" date="2018-03" db="EMBL/GenBank/DDBJ databases">
        <authorList>
            <person name="Keele B.F."/>
        </authorList>
    </citation>
    <scope>NUCLEOTIDE SEQUENCE [LARGE SCALE GENOMIC DNA]</scope>
    <source>
        <strain evidence="2 3">CECT 8599</strain>
    </source>
</reference>
<dbReference type="PANTHER" id="PTHR37953:SF1">
    <property type="entry name" value="UPF0127 PROTEIN MJ1496"/>
    <property type="match status" value="1"/>
</dbReference>
<organism evidence="2 3">
    <name type="scientific">Ascidiaceihabitans donghaensis</name>
    <dbReference type="NCBI Taxonomy" id="1510460"/>
    <lineage>
        <taxon>Bacteria</taxon>
        <taxon>Pseudomonadati</taxon>
        <taxon>Pseudomonadota</taxon>
        <taxon>Alphaproteobacteria</taxon>
        <taxon>Rhodobacterales</taxon>
        <taxon>Paracoccaceae</taxon>
        <taxon>Ascidiaceihabitans</taxon>
    </lineage>
</organism>
<name>A0A2R8BDR0_9RHOB</name>
<evidence type="ECO:0008006" key="4">
    <source>
        <dbReference type="Google" id="ProtNLM"/>
    </source>
</evidence>
<dbReference type="Pfam" id="PF02643">
    <property type="entry name" value="DUF192"/>
    <property type="match status" value="1"/>
</dbReference>
<dbReference type="InterPro" id="IPR038695">
    <property type="entry name" value="Saro_0823-like_sf"/>
</dbReference>
<evidence type="ECO:0000313" key="2">
    <source>
        <dbReference type="EMBL" id="SPH21208.1"/>
    </source>
</evidence>
<keyword evidence="1" id="KW-0732">Signal</keyword>
<evidence type="ECO:0000256" key="1">
    <source>
        <dbReference type="SAM" id="SignalP"/>
    </source>
</evidence>
<feature type="signal peptide" evidence="1">
    <location>
        <begin position="1"/>
        <end position="22"/>
    </location>
</feature>
<proteinExistence type="predicted"/>
<dbReference type="EMBL" id="OMOR01000001">
    <property type="protein sequence ID" value="SPH21208.1"/>
    <property type="molecule type" value="Genomic_DNA"/>
</dbReference>
<accession>A0A2R8BDR0</accession>
<feature type="chain" id="PRO_5015318987" description="DUF192 domain-containing protein" evidence="1">
    <location>
        <begin position="23"/>
        <end position="157"/>
    </location>
</feature>
<gene>
    <name evidence="2" type="ORF">ASD8599_01956</name>
</gene>